<dbReference type="NCBIfam" id="TIGR00309">
    <property type="entry name" value="V_ATPase_subD"/>
    <property type="match status" value="1"/>
</dbReference>
<gene>
    <name evidence="4" type="primary">ntpD_14</name>
    <name evidence="4" type="ORF">SDC9_100406</name>
</gene>
<name>A0A645AKS7_9ZZZZ</name>
<dbReference type="FunFam" id="1.10.287.3240:FF:000007">
    <property type="entry name" value="V-type ATP synthase subunit D"/>
    <property type="match status" value="1"/>
</dbReference>
<keyword evidence="2" id="KW-0813">Transport</keyword>
<reference evidence="4" key="1">
    <citation type="submission" date="2019-08" db="EMBL/GenBank/DDBJ databases">
        <authorList>
            <person name="Kucharzyk K."/>
            <person name="Murdoch R.W."/>
            <person name="Higgins S."/>
            <person name="Loffler F."/>
        </authorList>
    </citation>
    <scope>NUCLEOTIDE SEQUENCE</scope>
</reference>
<proteinExistence type="inferred from homology"/>
<organism evidence="4">
    <name type="scientific">bioreactor metagenome</name>
    <dbReference type="NCBI Taxonomy" id="1076179"/>
    <lineage>
        <taxon>unclassified sequences</taxon>
        <taxon>metagenomes</taxon>
        <taxon>ecological metagenomes</taxon>
    </lineage>
</organism>
<dbReference type="PANTHER" id="PTHR11671">
    <property type="entry name" value="V-TYPE ATP SYNTHASE SUBUNIT D"/>
    <property type="match status" value="1"/>
</dbReference>
<protein>
    <submittedName>
        <fullName evidence="4">V-type sodium ATPase subunit D</fullName>
    </submittedName>
</protein>
<comment type="similarity">
    <text evidence="1">Belongs to the V-ATPase D subunit family.</text>
</comment>
<evidence type="ECO:0000313" key="4">
    <source>
        <dbReference type="EMBL" id="MPM53637.1"/>
    </source>
</evidence>
<keyword evidence="3" id="KW-0406">Ion transport</keyword>
<accession>A0A645AKS7</accession>
<evidence type="ECO:0000256" key="3">
    <source>
        <dbReference type="ARBA" id="ARBA00023065"/>
    </source>
</evidence>
<comment type="caution">
    <text evidence="4">The sequence shown here is derived from an EMBL/GenBank/DDBJ whole genome shotgun (WGS) entry which is preliminary data.</text>
</comment>
<sequence length="224" mass="25537">MAVRVNPTRMELTRLKKRLTTAVRGHKLLKDKRDEMVRQFIILIRRNYDLRLEVEKAVEAVSTRFSLAKAQMGALRISEALLYPARAAVYDVSERNVMSVNVPTIRYTGSDESTDIPYAFTFTSSALDNAVMELSELLPKLLELAEVEKTCNLLADEIEKTRRRVNALEYVMIPEVQESIKYITMKLEENDRASLVRLMKAKEMMAAAAEKVEKEKMTSAGNLC</sequence>
<dbReference type="AlphaFoldDB" id="A0A645AKS7"/>
<dbReference type="InterPro" id="IPR002699">
    <property type="entry name" value="V_ATPase_D"/>
</dbReference>
<dbReference type="GO" id="GO:0046961">
    <property type="term" value="F:proton-transporting ATPase activity, rotational mechanism"/>
    <property type="evidence" value="ECO:0007669"/>
    <property type="project" value="InterPro"/>
</dbReference>
<dbReference type="EMBL" id="VSSQ01014429">
    <property type="protein sequence ID" value="MPM53637.1"/>
    <property type="molecule type" value="Genomic_DNA"/>
</dbReference>
<evidence type="ECO:0000256" key="2">
    <source>
        <dbReference type="ARBA" id="ARBA00022448"/>
    </source>
</evidence>
<dbReference type="HAMAP" id="MF_00271">
    <property type="entry name" value="ATP_synth_D_arch"/>
    <property type="match status" value="1"/>
</dbReference>
<dbReference type="Gene3D" id="1.10.287.3240">
    <property type="match status" value="1"/>
</dbReference>
<dbReference type="Pfam" id="PF01813">
    <property type="entry name" value="ATP-synt_D"/>
    <property type="match status" value="1"/>
</dbReference>
<evidence type="ECO:0000256" key="1">
    <source>
        <dbReference type="ARBA" id="ARBA00005850"/>
    </source>
</evidence>